<organism evidence="2 3">
    <name type="scientific">Acrocarpospora macrocephala</name>
    <dbReference type="NCBI Taxonomy" id="150177"/>
    <lineage>
        <taxon>Bacteria</taxon>
        <taxon>Bacillati</taxon>
        <taxon>Actinomycetota</taxon>
        <taxon>Actinomycetes</taxon>
        <taxon>Streptosporangiales</taxon>
        <taxon>Streptosporangiaceae</taxon>
        <taxon>Acrocarpospora</taxon>
    </lineage>
</organism>
<dbReference type="Gene3D" id="3.40.50.300">
    <property type="entry name" value="P-loop containing nucleotide triphosphate hydrolases"/>
    <property type="match status" value="1"/>
</dbReference>
<accession>A0A5M3X127</accession>
<dbReference type="InterPro" id="IPR027417">
    <property type="entry name" value="P-loop_NTPase"/>
</dbReference>
<dbReference type="Proteomes" id="UP000331127">
    <property type="component" value="Unassembled WGS sequence"/>
</dbReference>
<evidence type="ECO:0000313" key="2">
    <source>
        <dbReference type="EMBL" id="GES12443.1"/>
    </source>
</evidence>
<comment type="caution">
    <text evidence="2">The sequence shown here is derived from an EMBL/GenBank/DDBJ whole genome shotgun (WGS) entry which is preliminary data.</text>
</comment>
<dbReference type="AlphaFoldDB" id="A0A5M3X127"/>
<sequence length="212" mass="22303">MGGSPVIIAIEGVSCSGKTTLATRLADPFGWQVVPCYYHVAADPGLLGEPLATSEDEQLAALTAHLLVEAERRHRADAALARDGAVILDRSIDTLLAHLTAVGQLQGLDVPATVSRARTLIDQAVSAGTAVVPDLTLLLIATPTALATRGVTRPDVPRLYYDPNFAAHFNQYFADPISPRCMRLDANADPAALLSTARTAISRTAGILAEEA</sequence>
<feature type="domain" description="NadR/Ttd14 AAA" evidence="1">
    <location>
        <begin position="8"/>
        <end position="101"/>
    </location>
</feature>
<dbReference type="SUPFAM" id="SSF52540">
    <property type="entry name" value="P-loop containing nucleoside triphosphate hydrolases"/>
    <property type="match status" value="1"/>
</dbReference>
<keyword evidence="3" id="KW-1185">Reference proteome</keyword>
<name>A0A5M3X127_9ACTN</name>
<dbReference type="OrthoDB" id="3391209at2"/>
<reference evidence="2 3" key="1">
    <citation type="submission" date="2019-10" db="EMBL/GenBank/DDBJ databases">
        <title>Whole genome shotgun sequence of Acrocarpospora macrocephala NBRC 16266.</title>
        <authorList>
            <person name="Ichikawa N."/>
            <person name="Kimura A."/>
            <person name="Kitahashi Y."/>
            <person name="Komaki H."/>
            <person name="Oguchi A."/>
        </authorList>
    </citation>
    <scope>NUCLEOTIDE SEQUENCE [LARGE SCALE GENOMIC DNA]</scope>
    <source>
        <strain evidence="2 3">NBRC 16266</strain>
    </source>
</reference>
<protein>
    <recommendedName>
        <fullName evidence="1">NadR/Ttd14 AAA domain-containing protein</fullName>
    </recommendedName>
</protein>
<dbReference type="EMBL" id="BLAE01000036">
    <property type="protein sequence ID" value="GES12443.1"/>
    <property type="molecule type" value="Genomic_DNA"/>
</dbReference>
<dbReference type="InterPro" id="IPR038727">
    <property type="entry name" value="NadR/Ttd14_AAA_dom"/>
</dbReference>
<gene>
    <name evidence="2" type="ORF">Amac_060400</name>
</gene>
<proteinExistence type="predicted"/>
<evidence type="ECO:0000259" key="1">
    <source>
        <dbReference type="Pfam" id="PF13521"/>
    </source>
</evidence>
<evidence type="ECO:0000313" key="3">
    <source>
        <dbReference type="Proteomes" id="UP000331127"/>
    </source>
</evidence>
<dbReference type="Pfam" id="PF13521">
    <property type="entry name" value="AAA_28"/>
    <property type="match status" value="1"/>
</dbReference>